<comment type="similarity">
    <text evidence="1">Belongs to the DNA2/NAM7 helicase family.</text>
</comment>
<name>A0A8S3S094_MYTED</name>
<dbReference type="GO" id="GO:0005694">
    <property type="term" value="C:chromosome"/>
    <property type="evidence" value="ECO:0007669"/>
    <property type="project" value="UniProtKB-ARBA"/>
</dbReference>
<evidence type="ECO:0000313" key="8">
    <source>
        <dbReference type="EMBL" id="CAG2214049.1"/>
    </source>
</evidence>
<accession>A0A8S3S094</accession>
<keyword evidence="4" id="KW-0347">Helicase</keyword>
<dbReference type="PANTHER" id="PTHR43788:SF16">
    <property type="entry name" value="HELICASE WITH ZINC FINGER 2"/>
    <property type="match status" value="1"/>
</dbReference>
<proteinExistence type="inferred from homology"/>
<comment type="caution">
    <text evidence="8">The sequence shown here is derived from an EMBL/GenBank/DDBJ whole genome shotgun (WGS) entry which is preliminary data.</text>
</comment>
<evidence type="ECO:0000259" key="7">
    <source>
        <dbReference type="Pfam" id="PF13087"/>
    </source>
</evidence>
<dbReference type="EMBL" id="CAJPWZ010001397">
    <property type="protein sequence ID" value="CAG2214049.1"/>
    <property type="molecule type" value="Genomic_DNA"/>
</dbReference>
<keyword evidence="2" id="KW-0547">Nucleotide-binding</keyword>
<dbReference type="Gene3D" id="3.40.50.300">
    <property type="entry name" value="P-loop containing nucleotide triphosphate hydrolases"/>
    <property type="match status" value="2"/>
</dbReference>
<dbReference type="InterPro" id="IPR050534">
    <property type="entry name" value="Coronavir_polyprotein_1ab"/>
</dbReference>
<evidence type="ECO:0000259" key="6">
    <source>
        <dbReference type="Pfam" id="PF13086"/>
    </source>
</evidence>
<keyword evidence="9" id="KW-1185">Reference proteome</keyword>
<dbReference type="InterPro" id="IPR047187">
    <property type="entry name" value="SF1_C_Upf1"/>
</dbReference>
<dbReference type="FunFam" id="3.40.50.300:FF:000326">
    <property type="entry name" value="P-loop containing nucleoside triphosphate hydrolase"/>
    <property type="match status" value="1"/>
</dbReference>
<dbReference type="OrthoDB" id="2285229at2759"/>
<dbReference type="CDD" id="cd18808">
    <property type="entry name" value="SF1_C_Upf1"/>
    <property type="match status" value="1"/>
</dbReference>
<evidence type="ECO:0000256" key="4">
    <source>
        <dbReference type="ARBA" id="ARBA00022806"/>
    </source>
</evidence>
<dbReference type="GO" id="GO:0016787">
    <property type="term" value="F:hydrolase activity"/>
    <property type="evidence" value="ECO:0007669"/>
    <property type="project" value="UniProtKB-KW"/>
</dbReference>
<sequence>MILTWKDRIYSRFQQKPYPKNPFDGYTASKKGRPQKIDPNLKTEFKQMSVWLEYIKCFIDGNELIDINPEGDNLEPGERLSKSFLHSSLDTEDDVNSEINDPTKKTINARKIFITEQFCNFSMDFHYGQVVAVQLSSEMQKGLLTPYIEILDMTRNLKYCLKHMRDPIACFEEFSTTPTKIRYKDCKEYKDTWTPIMKMETAMTVVRDSTIVVNDLPIRFDAQGGNFILRSDFSFERNIDLSATTIYGLSEKETEWVQNSVYLCIKCPVSASSGEFIHLRKTSAPHDYRIWTNHSKITKISKIRKDTDDEQLKVYFEFIKAEEQPLSTATKPICSVEMMQKPELDKRVEIALHYIDKSTDLAEAIALNRKTKSIDHDHIKAISNDDIDIGLPRNNEQQAKAIHLALSSSFSLIHGPPGTGKTNVGIKLVCLFNEINNKIEHNGGERMQILYCGPSNKSVDLVASRLLRMAGKKDKMPKIARLYGNSIENLDYPIPGRVCSTKRTNTDNKADDSLKDVSLHHLIRQPGKPFSEKILSMYNTLTKTFVEVITTVSDKVKMKTPVKKEKKQKKQLVEMATLKDYNQLVTEATIEELKLYDVIFCTTAMSTNPKLLKGTDGRIYQVIIDECGMCTEPECMSAIIATKAKQVVLIGDHKQLQPVVVCPQARQLGLQKSLFERYKTDSHLVPLTTQYRMHPSILEFPARRFYEKYDLKTDKASKSYVEEKKPYKFGFLENKRTIFCHVEGVEETLPVSTEEGNEMSRRNTAEVAQVLKIYRHLHNKEEVFTTKGRKNEITINIMSQYNAQCGAIRSALEKAKFKDVNVNTVVSSQGGEWDYVIFSLARSLPDYIIEKRPTLGWCAKNLGFITDEHQINVALTRARKGLFIIGNKNLLRCNNTWKDLINTYDRKSMVL</sequence>
<dbReference type="GO" id="GO:0043139">
    <property type="term" value="F:5'-3' DNA helicase activity"/>
    <property type="evidence" value="ECO:0007669"/>
    <property type="project" value="TreeGrafter"/>
</dbReference>
<organism evidence="8 9">
    <name type="scientific">Mytilus edulis</name>
    <name type="common">Blue mussel</name>
    <dbReference type="NCBI Taxonomy" id="6550"/>
    <lineage>
        <taxon>Eukaryota</taxon>
        <taxon>Metazoa</taxon>
        <taxon>Spiralia</taxon>
        <taxon>Lophotrochozoa</taxon>
        <taxon>Mollusca</taxon>
        <taxon>Bivalvia</taxon>
        <taxon>Autobranchia</taxon>
        <taxon>Pteriomorphia</taxon>
        <taxon>Mytilida</taxon>
        <taxon>Mytiloidea</taxon>
        <taxon>Mytilidae</taxon>
        <taxon>Mytilinae</taxon>
        <taxon>Mytilus</taxon>
    </lineage>
</organism>
<evidence type="ECO:0000256" key="1">
    <source>
        <dbReference type="ARBA" id="ARBA00007913"/>
    </source>
</evidence>
<dbReference type="InterPro" id="IPR041677">
    <property type="entry name" value="DNA2/NAM7_AAA_11"/>
</dbReference>
<dbReference type="AlphaFoldDB" id="A0A8S3S094"/>
<evidence type="ECO:0000256" key="2">
    <source>
        <dbReference type="ARBA" id="ARBA00022741"/>
    </source>
</evidence>
<keyword evidence="5" id="KW-0067">ATP-binding</keyword>
<dbReference type="InterPro" id="IPR041679">
    <property type="entry name" value="DNA2/NAM7-like_C"/>
</dbReference>
<evidence type="ECO:0000256" key="3">
    <source>
        <dbReference type="ARBA" id="ARBA00022801"/>
    </source>
</evidence>
<evidence type="ECO:0000256" key="5">
    <source>
        <dbReference type="ARBA" id="ARBA00022840"/>
    </source>
</evidence>
<dbReference type="GO" id="GO:0005524">
    <property type="term" value="F:ATP binding"/>
    <property type="evidence" value="ECO:0007669"/>
    <property type="project" value="UniProtKB-KW"/>
</dbReference>
<reference evidence="8" key="1">
    <citation type="submission" date="2021-03" db="EMBL/GenBank/DDBJ databases">
        <authorList>
            <person name="Bekaert M."/>
        </authorList>
    </citation>
    <scope>NUCLEOTIDE SEQUENCE</scope>
</reference>
<dbReference type="Pfam" id="PF13087">
    <property type="entry name" value="AAA_12"/>
    <property type="match status" value="1"/>
</dbReference>
<dbReference type="Proteomes" id="UP000683360">
    <property type="component" value="Unassembled WGS sequence"/>
</dbReference>
<protein>
    <submittedName>
        <fullName evidence="8">Uncharacterized protein</fullName>
    </submittedName>
</protein>
<dbReference type="PANTHER" id="PTHR43788">
    <property type="entry name" value="DNA2/NAM7 HELICASE FAMILY MEMBER"/>
    <property type="match status" value="1"/>
</dbReference>
<dbReference type="SUPFAM" id="SSF52540">
    <property type="entry name" value="P-loop containing nucleoside triphosphate hydrolases"/>
    <property type="match status" value="1"/>
</dbReference>
<feature type="domain" description="DNA2/NAM7 helicase helicase" evidence="6">
    <location>
        <begin position="395"/>
        <end position="661"/>
    </location>
</feature>
<feature type="domain" description="DNA2/NAM7 helicase-like C-terminal" evidence="7">
    <location>
        <begin position="670"/>
        <end position="888"/>
    </location>
</feature>
<dbReference type="InterPro" id="IPR027417">
    <property type="entry name" value="P-loop_NTPase"/>
</dbReference>
<evidence type="ECO:0000313" key="9">
    <source>
        <dbReference type="Proteomes" id="UP000683360"/>
    </source>
</evidence>
<keyword evidence="3" id="KW-0378">Hydrolase</keyword>
<dbReference type="Pfam" id="PF13086">
    <property type="entry name" value="AAA_11"/>
    <property type="match status" value="1"/>
</dbReference>
<gene>
    <name evidence="8" type="ORF">MEDL_27902</name>
</gene>